<name>A0A5P2XGG7_STRST</name>
<dbReference type="NCBIfam" id="TIGR00900">
    <property type="entry name" value="2A0121"/>
    <property type="match status" value="1"/>
</dbReference>
<evidence type="ECO:0000256" key="3">
    <source>
        <dbReference type="ARBA" id="ARBA00022475"/>
    </source>
</evidence>
<dbReference type="EMBL" id="JACHJD010000007">
    <property type="protein sequence ID" value="MBB5105564.1"/>
    <property type="molecule type" value="Genomic_DNA"/>
</dbReference>
<feature type="region of interest" description="Disordered" evidence="7">
    <location>
        <begin position="1"/>
        <end position="23"/>
    </location>
</feature>
<dbReference type="InterPro" id="IPR011701">
    <property type="entry name" value="MFS"/>
</dbReference>
<evidence type="ECO:0000313" key="10">
    <source>
        <dbReference type="EMBL" id="MBB5105564.1"/>
    </source>
</evidence>
<reference evidence="10 13" key="2">
    <citation type="submission" date="2020-08" db="EMBL/GenBank/DDBJ databases">
        <title>Genomic Encyclopedia of Type Strains, Phase III (KMG-III): the genomes of soil and plant-associated and newly described type strains.</title>
        <authorList>
            <person name="Whitman W."/>
        </authorList>
    </citation>
    <scope>NUCLEOTIDE SEQUENCE [LARGE SCALE GENOMIC DNA]</scope>
    <source>
        <strain evidence="10 13">CECT 3146</strain>
    </source>
</reference>
<dbReference type="RefSeq" id="WP_150514414.1">
    <property type="nucleotide sequence ID" value="NZ_BMSQ01000006.1"/>
</dbReference>
<dbReference type="SUPFAM" id="SSF103473">
    <property type="entry name" value="MFS general substrate transporter"/>
    <property type="match status" value="1"/>
</dbReference>
<feature type="transmembrane region" description="Helical" evidence="8">
    <location>
        <begin position="329"/>
        <end position="349"/>
    </location>
</feature>
<feature type="transmembrane region" description="Helical" evidence="8">
    <location>
        <begin position="270"/>
        <end position="293"/>
    </location>
</feature>
<dbReference type="EMBL" id="CP023690">
    <property type="protein sequence ID" value="QEV63558.1"/>
    <property type="molecule type" value="Genomic_DNA"/>
</dbReference>
<evidence type="ECO:0000313" key="11">
    <source>
        <dbReference type="EMBL" id="QEV63558.1"/>
    </source>
</evidence>
<keyword evidence="4 8" id="KW-0812">Transmembrane</keyword>
<keyword evidence="5 8" id="KW-1133">Transmembrane helix</keyword>
<comment type="subcellular location">
    <subcellularLocation>
        <location evidence="1">Cell membrane</location>
        <topology evidence="1">Multi-pass membrane protein</topology>
    </subcellularLocation>
</comment>
<feature type="transmembrane region" description="Helical" evidence="8">
    <location>
        <begin position="241"/>
        <end position="264"/>
    </location>
</feature>
<feature type="transmembrane region" description="Helical" evidence="8">
    <location>
        <begin position="71"/>
        <end position="89"/>
    </location>
</feature>
<evidence type="ECO:0000256" key="6">
    <source>
        <dbReference type="ARBA" id="ARBA00023136"/>
    </source>
</evidence>
<dbReference type="GO" id="GO:0005886">
    <property type="term" value="C:plasma membrane"/>
    <property type="evidence" value="ECO:0007669"/>
    <property type="project" value="UniProtKB-SubCell"/>
</dbReference>
<evidence type="ECO:0000256" key="5">
    <source>
        <dbReference type="ARBA" id="ARBA00022989"/>
    </source>
</evidence>
<dbReference type="Pfam" id="PF07690">
    <property type="entry name" value="MFS_1"/>
    <property type="match status" value="1"/>
</dbReference>
<accession>A0A5P2XGG7</accession>
<evidence type="ECO:0000313" key="12">
    <source>
        <dbReference type="Proteomes" id="UP000326505"/>
    </source>
</evidence>
<dbReference type="PANTHER" id="PTHR23513">
    <property type="entry name" value="INTEGRAL MEMBRANE EFFLUX PROTEIN-RELATED"/>
    <property type="match status" value="1"/>
</dbReference>
<dbReference type="GO" id="GO:0022857">
    <property type="term" value="F:transmembrane transporter activity"/>
    <property type="evidence" value="ECO:0007669"/>
    <property type="project" value="InterPro"/>
</dbReference>
<evidence type="ECO:0000259" key="9">
    <source>
        <dbReference type="PROSITE" id="PS50850"/>
    </source>
</evidence>
<evidence type="ECO:0000256" key="2">
    <source>
        <dbReference type="ARBA" id="ARBA00022448"/>
    </source>
</evidence>
<reference evidence="11 12" key="1">
    <citation type="submission" date="2017-09" db="EMBL/GenBank/DDBJ databases">
        <authorList>
            <person name="Lee N."/>
            <person name="Cho B.-K."/>
        </authorList>
    </citation>
    <scope>NUCLEOTIDE SEQUENCE [LARGE SCALE GENOMIC DNA]</scope>
    <source>
        <strain evidence="11 12">ATCC 27465</strain>
    </source>
</reference>
<dbReference type="OrthoDB" id="9815525at2"/>
<keyword evidence="6 8" id="KW-0472">Membrane</keyword>
<proteinExistence type="predicted"/>
<dbReference type="PROSITE" id="PS50850">
    <property type="entry name" value="MFS"/>
    <property type="match status" value="1"/>
</dbReference>
<evidence type="ECO:0000313" key="13">
    <source>
        <dbReference type="Proteomes" id="UP000549009"/>
    </source>
</evidence>
<feature type="domain" description="Major facilitator superfamily (MFS) profile" evidence="9">
    <location>
        <begin position="238"/>
        <end position="434"/>
    </location>
</feature>
<protein>
    <submittedName>
        <fullName evidence="10">H+ antiporter protein</fullName>
    </submittedName>
    <submittedName>
        <fullName evidence="11">MFS transporter</fullName>
    </submittedName>
</protein>
<sequence length="434" mass="45375">MPDPVESPASDALLPPGPDPGAERAARRGFRLLVGSHLLNETGAAATLVVLPLTAVLALDASAWQTALIESAYFCAYLVLGLPAGALVERARPRRVMIGADAVRCVALASLPLAWAADGLSLPMVYAVALLLGCAQLFGDIADHSYLPRLVREEQLVQGNSTLQLIRSGAELGGPGLGGLSVQWLGAYWALAANAVGSAVSAVLLWRIKVPEPEPPALAHGLARQTWEGLSFVRRQPVLRMLAVSASLNNLVFSAAFALDVVFLSKVVGVPAGLVGVLLASGAVGALAGAWLTPRLARRFGDARTATLAVPVAAPFLLLAPLTQDDWRVLLFALAHLAISVGVTVFNILQVTYRQRVCPADLLSRVSAIFRFAVWGAAPLGALAGGALAAHLGVRPALWTLAVALLAVAPLLLCSPLRRTRDFDVNFPTVPTSC</sequence>
<evidence type="ECO:0000256" key="1">
    <source>
        <dbReference type="ARBA" id="ARBA00004651"/>
    </source>
</evidence>
<dbReference type="KEGG" id="sspb:CP982_36670"/>
<evidence type="ECO:0000256" key="4">
    <source>
        <dbReference type="ARBA" id="ARBA00022692"/>
    </source>
</evidence>
<feature type="transmembrane region" description="Helical" evidence="8">
    <location>
        <begin position="369"/>
        <end position="390"/>
    </location>
</feature>
<dbReference type="Proteomes" id="UP000326505">
    <property type="component" value="Chromosome"/>
</dbReference>
<keyword evidence="2" id="KW-0813">Transport</keyword>
<dbReference type="AlphaFoldDB" id="A0A5P2XGG7"/>
<evidence type="ECO:0000256" key="7">
    <source>
        <dbReference type="SAM" id="MobiDB-lite"/>
    </source>
</evidence>
<dbReference type="Proteomes" id="UP000549009">
    <property type="component" value="Unassembled WGS sequence"/>
</dbReference>
<dbReference type="PANTHER" id="PTHR23513:SF6">
    <property type="entry name" value="MAJOR FACILITATOR SUPERFAMILY ASSOCIATED DOMAIN-CONTAINING PROTEIN"/>
    <property type="match status" value="1"/>
</dbReference>
<dbReference type="CDD" id="cd06173">
    <property type="entry name" value="MFS_MefA_like"/>
    <property type="match status" value="1"/>
</dbReference>
<dbReference type="InterPro" id="IPR036259">
    <property type="entry name" value="MFS_trans_sf"/>
</dbReference>
<keyword evidence="3" id="KW-1003">Cell membrane</keyword>
<dbReference type="InterPro" id="IPR020846">
    <property type="entry name" value="MFS_dom"/>
</dbReference>
<evidence type="ECO:0000256" key="8">
    <source>
        <dbReference type="SAM" id="Phobius"/>
    </source>
</evidence>
<keyword evidence="13" id="KW-1185">Reference proteome</keyword>
<feature type="transmembrane region" description="Helical" evidence="8">
    <location>
        <begin position="396"/>
        <end position="414"/>
    </location>
</feature>
<feature type="transmembrane region" description="Helical" evidence="8">
    <location>
        <begin position="305"/>
        <end position="323"/>
    </location>
</feature>
<dbReference type="Gene3D" id="1.20.1250.20">
    <property type="entry name" value="MFS general substrate transporter like domains"/>
    <property type="match status" value="1"/>
</dbReference>
<feature type="transmembrane region" description="Helical" evidence="8">
    <location>
        <begin position="38"/>
        <end position="59"/>
    </location>
</feature>
<dbReference type="InterPro" id="IPR004751">
    <property type="entry name" value="Drug_antiport"/>
</dbReference>
<gene>
    <name evidence="11" type="ORF">CP982_36670</name>
    <name evidence="10" type="ORF">FHS40_004659</name>
</gene>
<organism evidence="11 12">
    <name type="scientific">Streptomyces spectabilis</name>
    <dbReference type="NCBI Taxonomy" id="68270"/>
    <lineage>
        <taxon>Bacteria</taxon>
        <taxon>Bacillati</taxon>
        <taxon>Actinomycetota</taxon>
        <taxon>Actinomycetes</taxon>
        <taxon>Kitasatosporales</taxon>
        <taxon>Streptomycetaceae</taxon>
        <taxon>Streptomyces</taxon>
    </lineage>
</organism>